<comment type="caution">
    <text evidence="2">The sequence shown here is derived from an EMBL/GenBank/DDBJ whole genome shotgun (WGS) entry which is preliminary data.</text>
</comment>
<proteinExistence type="predicted"/>
<dbReference type="Gene3D" id="3.40.50.2000">
    <property type="entry name" value="Glycogen Phosphorylase B"/>
    <property type="match status" value="1"/>
</dbReference>
<dbReference type="SUPFAM" id="SSF53756">
    <property type="entry name" value="UDP-Glycosyltransferase/glycogen phosphorylase"/>
    <property type="match status" value="1"/>
</dbReference>
<evidence type="ECO:0000256" key="1">
    <source>
        <dbReference type="SAM" id="Phobius"/>
    </source>
</evidence>
<dbReference type="RefSeq" id="WP_077839142.1">
    <property type="nucleotide sequence ID" value="NZ_JABTAE010000001.1"/>
</dbReference>
<keyword evidence="1" id="KW-0812">Transmembrane</keyword>
<dbReference type="Proteomes" id="UP000190973">
    <property type="component" value="Unassembled WGS sequence"/>
</dbReference>
<keyword evidence="1" id="KW-0472">Membrane</keyword>
<organism evidence="2 3">
    <name type="scientific">Clostridium beijerinckii</name>
    <name type="common">Clostridium MP</name>
    <dbReference type="NCBI Taxonomy" id="1520"/>
    <lineage>
        <taxon>Bacteria</taxon>
        <taxon>Bacillati</taxon>
        <taxon>Bacillota</taxon>
        <taxon>Clostridia</taxon>
        <taxon>Eubacteriales</taxon>
        <taxon>Clostridiaceae</taxon>
        <taxon>Clostridium</taxon>
    </lineage>
</organism>
<name>A0A1S8S638_CLOBE</name>
<evidence type="ECO:0000313" key="3">
    <source>
        <dbReference type="Proteomes" id="UP000190973"/>
    </source>
</evidence>
<reference evidence="2 3" key="1">
    <citation type="submission" date="2016-05" db="EMBL/GenBank/DDBJ databases">
        <title>Microbial solvent formation.</title>
        <authorList>
            <person name="Poehlein A."/>
            <person name="Montoya Solano J.D."/>
            <person name="Flitsch S."/>
            <person name="Krabben P."/>
            <person name="Duerre P."/>
            <person name="Daniel R."/>
        </authorList>
    </citation>
    <scope>NUCLEOTIDE SEQUENCE [LARGE SCALE GENOMIC DNA]</scope>
    <source>
        <strain evidence="2 3">DSM 53</strain>
    </source>
</reference>
<dbReference type="AlphaFoldDB" id="A0A1S8S638"/>
<evidence type="ECO:0000313" key="2">
    <source>
        <dbReference type="EMBL" id="OOM60901.1"/>
    </source>
</evidence>
<feature type="transmembrane region" description="Helical" evidence="1">
    <location>
        <begin position="131"/>
        <end position="153"/>
    </location>
</feature>
<feature type="transmembrane region" description="Helical" evidence="1">
    <location>
        <begin position="106"/>
        <end position="125"/>
    </location>
</feature>
<gene>
    <name evidence="2" type="ORF">CLBCK_26180</name>
</gene>
<accession>A0A1S8S638</accession>
<keyword evidence="1" id="KW-1133">Transmembrane helix</keyword>
<sequence>MKKILIIRSVSFQQLDLNLPAIKEKYGECKIYLLTHEHGVKLAEKYSDIEKIYVYPYKDGFNIANKVKELMDINFDFVVVPVTNINGGGFFNVLKFSKSINAKERVMCNVISHISLFTMGDIYLLEFKNFVMKFLSVLAIVIVSPIIIIILLFKLKFIKKVTV</sequence>
<protein>
    <submittedName>
        <fullName evidence="2">Uncharacterized protein</fullName>
    </submittedName>
</protein>
<dbReference type="EMBL" id="LZZI01000044">
    <property type="protein sequence ID" value="OOM60901.1"/>
    <property type="molecule type" value="Genomic_DNA"/>
</dbReference>